<dbReference type="Proteomes" id="UP001597218">
    <property type="component" value="Unassembled WGS sequence"/>
</dbReference>
<evidence type="ECO:0000313" key="2">
    <source>
        <dbReference type="Proteomes" id="UP001597218"/>
    </source>
</evidence>
<keyword evidence="2" id="KW-1185">Reference proteome</keyword>
<comment type="caution">
    <text evidence="1">The sequence shown here is derived from an EMBL/GenBank/DDBJ whole genome shotgun (WGS) entry which is preliminary data.</text>
</comment>
<organism evidence="1 2">
    <name type="scientific">Sporosarcina siberiensis</name>
    <dbReference type="NCBI Taxonomy" id="1365606"/>
    <lineage>
        <taxon>Bacteria</taxon>
        <taxon>Bacillati</taxon>
        <taxon>Bacillota</taxon>
        <taxon>Bacilli</taxon>
        <taxon>Bacillales</taxon>
        <taxon>Caryophanaceae</taxon>
        <taxon>Sporosarcina</taxon>
    </lineage>
</organism>
<reference evidence="2" key="1">
    <citation type="journal article" date="2019" name="Int. J. Syst. Evol. Microbiol.">
        <title>The Global Catalogue of Microorganisms (GCM) 10K type strain sequencing project: providing services to taxonomists for standard genome sequencing and annotation.</title>
        <authorList>
            <consortium name="The Broad Institute Genomics Platform"/>
            <consortium name="The Broad Institute Genome Sequencing Center for Infectious Disease"/>
            <person name="Wu L."/>
            <person name="Ma J."/>
        </authorList>
    </citation>
    <scope>NUCLEOTIDE SEQUENCE [LARGE SCALE GENOMIC DNA]</scope>
    <source>
        <strain evidence="2">CGMCC 4.7177</strain>
    </source>
</reference>
<name>A0ABW4SHL6_9BACL</name>
<gene>
    <name evidence="1" type="ORF">ACFSFY_13160</name>
</gene>
<sequence>MNQIVSEEPEISTYNVKLIEKLPPSGGIPSGIFVSTSRANSNAVTLGYGNAHKFKTTMVKNQKDTTIAHYNMYEVKSSKKPFQKGDILLHHTSTKTFYVTHHNIFAADGYRPIPL</sequence>
<dbReference type="RefSeq" id="WP_381538728.1">
    <property type="nucleotide sequence ID" value="NZ_JBHUGI010000032.1"/>
</dbReference>
<evidence type="ECO:0000313" key="1">
    <source>
        <dbReference type="EMBL" id="MFD1928985.1"/>
    </source>
</evidence>
<accession>A0ABW4SHL6</accession>
<protein>
    <submittedName>
        <fullName evidence="1">Uncharacterized protein</fullName>
    </submittedName>
</protein>
<proteinExistence type="predicted"/>
<dbReference type="EMBL" id="JBHUGI010000032">
    <property type="protein sequence ID" value="MFD1928985.1"/>
    <property type="molecule type" value="Genomic_DNA"/>
</dbReference>